<protein>
    <recommendedName>
        <fullName evidence="10">Flagellar protein FliL</fullName>
    </recommendedName>
</protein>
<dbReference type="Proteomes" id="UP000244016">
    <property type="component" value="Unassembled WGS sequence"/>
</dbReference>
<reference evidence="11 12" key="1">
    <citation type="submission" date="2017-08" db="EMBL/GenBank/DDBJ databases">
        <title>Burning lignite coal seam in the remote Altai Mountains harbors a hydrogen-driven thermophilic microbial community.</title>
        <authorList>
            <person name="Kadnikov V.V."/>
            <person name="Mardanov A.V."/>
            <person name="Ivasenko D."/>
            <person name="Beletsky A.V."/>
            <person name="Karnachuk O.V."/>
            <person name="Ravin N.V."/>
        </authorList>
    </citation>
    <scope>NUCLEOTIDE SEQUENCE [LARGE SCALE GENOMIC DNA]</scope>
    <source>
        <strain evidence="11">AL31</strain>
    </source>
</reference>
<evidence type="ECO:0000256" key="6">
    <source>
        <dbReference type="ARBA" id="ARBA00022692"/>
    </source>
</evidence>
<sequence length="150" mass="16360">MNRKQLVSLSVGFVLALVLIAAAIVFVGKVLLAPAQESPTAAQDRPKVAPADYAKYSVESGDITTDLKDNHYVVVNFTIVADSAQAQDFLKKNLFLVQREILGVLSECEAEEFKTDDGLRSVEERVAQRLDSVVEGGHVVKVFATKKIVQ</sequence>
<keyword evidence="8" id="KW-1133">Transmembrane helix</keyword>
<keyword evidence="4 10" id="KW-1003">Cell membrane</keyword>
<dbReference type="InterPro" id="IPR005503">
    <property type="entry name" value="FliL"/>
</dbReference>
<name>A0A2T5G8Z4_9BACL</name>
<dbReference type="AlphaFoldDB" id="A0A2T5G8Z4"/>
<dbReference type="EMBL" id="PEBW01000002">
    <property type="protein sequence ID" value="PTQ52661.1"/>
    <property type="molecule type" value="Genomic_DNA"/>
</dbReference>
<comment type="function">
    <text evidence="1 10">Controls the rotational direction of flagella during chemotaxis.</text>
</comment>
<evidence type="ECO:0000256" key="9">
    <source>
        <dbReference type="ARBA" id="ARBA00023136"/>
    </source>
</evidence>
<evidence type="ECO:0000256" key="10">
    <source>
        <dbReference type="RuleBase" id="RU364125"/>
    </source>
</evidence>
<keyword evidence="11" id="KW-0966">Cell projection</keyword>
<evidence type="ECO:0000256" key="1">
    <source>
        <dbReference type="ARBA" id="ARBA00002254"/>
    </source>
</evidence>
<gene>
    <name evidence="11" type="ORF">BLITH_0840</name>
</gene>
<keyword evidence="7 10" id="KW-0283">Flagellar rotation</keyword>
<organism evidence="11 12">
    <name type="scientific">Brockia lithotrophica</name>
    <dbReference type="NCBI Taxonomy" id="933949"/>
    <lineage>
        <taxon>Bacteria</taxon>
        <taxon>Bacillati</taxon>
        <taxon>Bacillota</taxon>
        <taxon>Bacilli</taxon>
        <taxon>Bacillales</taxon>
        <taxon>Bacillales Family X. Incertae Sedis</taxon>
        <taxon>Brockia</taxon>
    </lineage>
</organism>
<comment type="subcellular location">
    <subcellularLocation>
        <location evidence="2">Cell membrane</location>
        <topology evidence="2">Single-pass membrane protein</topology>
    </subcellularLocation>
</comment>
<dbReference type="GO" id="GO:0005886">
    <property type="term" value="C:plasma membrane"/>
    <property type="evidence" value="ECO:0007669"/>
    <property type="project" value="UniProtKB-SubCell"/>
</dbReference>
<keyword evidence="9 10" id="KW-0472">Membrane</keyword>
<dbReference type="GO" id="GO:0009425">
    <property type="term" value="C:bacterial-type flagellum basal body"/>
    <property type="evidence" value="ECO:0007669"/>
    <property type="project" value="InterPro"/>
</dbReference>
<keyword evidence="11" id="KW-0282">Flagellum</keyword>
<keyword evidence="11" id="KW-0969">Cilium</keyword>
<evidence type="ECO:0000256" key="8">
    <source>
        <dbReference type="ARBA" id="ARBA00022989"/>
    </source>
</evidence>
<evidence type="ECO:0000256" key="5">
    <source>
        <dbReference type="ARBA" id="ARBA00022500"/>
    </source>
</evidence>
<comment type="similarity">
    <text evidence="3 10">Belongs to the FliL family.</text>
</comment>
<evidence type="ECO:0000313" key="11">
    <source>
        <dbReference type="EMBL" id="PTQ52661.1"/>
    </source>
</evidence>
<accession>A0A2T5G8Z4</accession>
<dbReference type="GO" id="GO:0006935">
    <property type="term" value="P:chemotaxis"/>
    <property type="evidence" value="ECO:0007669"/>
    <property type="project" value="UniProtKB-KW"/>
</dbReference>
<keyword evidence="5 10" id="KW-0145">Chemotaxis</keyword>
<evidence type="ECO:0000256" key="3">
    <source>
        <dbReference type="ARBA" id="ARBA00008281"/>
    </source>
</evidence>
<evidence type="ECO:0000313" key="12">
    <source>
        <dbReference type="Proteomes" id="UP000244016"/>
    </source>
</evidence>
<dbReference type="GO" id="GO:0071973">
    <property type="term" value="P:bacterial-type flagellum-dependent cell motility"/>
    <property type="evidence" value="ECO:0007669"/>
    <property type="project" value="InterPro"/>
</dbReference>
<keyword evidence="6" id="KW-0812">Transmembrane</keyword>
<comment type="caution">
    <text evidence="11">The sequence shown here is derived from an EMBL/GenBank/DDBJ whole genome shotgun (WGS) entry which is preliminary data.</text>
</comment>
<proteinExistence type="inferred from homology"/>
<evidence type="ECO:0000256" key="7">
    <source>
        <dbReference type="ARBA" id="ARBA00022779"/>
    </source>
</evidence>
<evidence type="ECO:0000256" key="4">
    <source>
        <dbReference type="ARBA" id="ARBA00022475"/>
    </source>
</evidence>
<dbReference type="Pfam" id="PF03748">
    <property type="entry name" value="FliL"/>
    <property type="match status" value="1"/>
</dbReference>
<evidence type="ECO:0000256" key="2">
    <source>
        <dbReference type="ARBA" id="ARBA00004162"/>
    </source>
</evidence>